<comment type="catalytic activity">
    <reaction evidence="1">
        <text>a 5-hydroxymethyl-2'-deoxycytidine in DNA + 2-oxoglutarate + O2 = a 5-formyl-2'-deoxycytidine in DNA + succinate + CO2 + H2O</text>
        <dbReference type="Rhea" id="RHEA:53828"/>
        <dbReference type="Rhea" id="RHEA-COMP:13315"/>
        <dbReference type="Rhea" id="RHEA-COMP:13656"/>
        <dbReference type="ChEBI" id="CHEBI:15377"/>
        <dbReference type="ChEBI" id="CHEBI:15379"/>
        <dbReference type="ChEBI" id="CHEBI:16526"/>
        <dbReference type="ChEBI" id="CHEBI:16810"/>
        <dbReference type="ChEBI" id="CHEBI:30031"/>
        <dbReference type="ChEBI" id="CHEBI:136731"/>
        <dbReference type="ChEBI" id="CHEBI:137731"/>
        <dbReference type="EC" id="1.14.11.80"/>
    </reaction>
</comment>
<reference evidence="2 3" key="1">
    <citation type="journal article" date="2024" name="BMC Genomics">
        <title>Genome assembly of redclaw crayfish (Cherax quadricarinatus) provides insights into its immune adaptation and hypoxia tolerance.</title>
        <authorList>
            <person name="Liu Z."/>
            <person name="Zheng J."/>
            <person name="Li H."/>
            <person name="Fang K."/>
            <person name="Wang S."/>
            <person name="He J."/>
            <person name="Zhou D."/>
            <person name="Weng S."/>
            <person name="Chi M."/>
            <person name="Gu Z."/>
            <person name="He J."/>
            <person name="Li F."/>
            <person name="Wang M."/>
        </authorList>
    </citation>
    <scope>NUCLEOTIDE SEQUENCE [LARGE SCALE GENOMIC DNA]</scope>
    <source>
        <strain evidence="2">ZL_2023a</strain>
    </source>
</reference>
<dbReference type="Proteomes" id="UP001445076">
    <property type="component" value="Unassembled WGS sequence"/>
</dbReference>
<evidence type="ECO:0000313" key="3">
    <source>
        <dbReference type="Proteomes" id="UP001445076"/>
    </source>
</evidence>
<dbReference type="EMBL" id="JARKIK010000067">
    <property type="protein sequence ID" value="KAK8729463.1"/>
    <property type="molecule type" value="Genomic_DNA"/>
</dbReference>
<dbReference type="InterPro" id="IPR040175">
    <property type="entry name" value="TET1/2/3"/>
</dbReference>
<comment type="caution">
    <text evidence="2">The sequence shown here is derived from an EMBL/GenBank/DDBJ whole genome shotgun (WGS) entry which is preliminary data.</text>
</comment>
<sequence length="145" mass="16018">MRLRQNELDIPRCSCAVPPGNPDPGPIYRHLGAASTLSELRSMLEKQTGHSGAAVRIEKVIYTGKEGKTEAGCPLAKWIIRRSGPDEKALAVVKHRVKHTCSSTWIVIALVAWEGVPIPVADDLYSMLVYKLNKFGTPTERRSVR</sequence>
<dbReference type="GO" id="GO:0005634">
    <property type="term" value="C:nucleus"/>
    <property type="evidence" value="ECO:0007669"/>
    <property type="project" value="UniProtKB-UniRule"/>
</dbReference>
<keyword evidence="1" id="KW-0408">Iron</keyword>
<dbReference type="GO" id="GO:0008270">
    <property type="term" value="F:zinc ion binding"/>
    <property type="evidence" value="ECO:0007669"/>
    <property type="project" value="UniProtKB-UniRule"/>
</dbReference>
<comment type="function">
    <text evidence="1">Dioxygenase that catalyzes the conversion of the modified genomic base 5-methylcytosine (5mC) into 5-hydroxymethylcytosine (5hmC) and plays a key role in epigenetic chromatin reprogramming during embryonic development.</text>
</comment>
<dbReference type="AlphaFoldDB" id="A0AAW0WC04"/>
<dbReference type="GO" id="GO:0045944">
    <property type="term" value="P:positive regulation of transcription by RNA polymerase II"/>
    <property type="evidence" value="ECO:0007669"/>
    <property type="project" value="TreeGrafter"/>
</dbReference>
<dbReference type="GO" id="GO:0141166">
    <property type="term" value="P:chromosomal 5-methylcytosine DNA demethylation pathway"/>
    <property type="evidence" value="ECO:0007669"/>
    <property type="project" value="UniProtKB-UniRule"/>
</dbReference>
<dbReference type="PANTHER" id="PTHR23358">
    <property type="entry name" value="METHYLCYTOSINE DIOXYGENASE TET"/>
    <property type="match status" value="1"/>
</dbReference>
<name>A0AAW0WC04_CHEQU</name>
<keyword evidence="1" id="KW-0479">Metal-binding</keyword>
<dbReference type="GO" id="GO:0040029">
    <property type="term" value="P:epigenetic regulation of gene expression"/>
    <property type="evidence" value="ECO:0007669"/>
    <property type="project" value="InterPro"/>
</dbReference>
<comment type="catalytic activity">
    <reaction evidence="1">
        <text>a 5-formyl-2'-deoxycytidine in DNA + 2-oxoglutarate + O2 = a 5-carboxyl-2'-deoxycytidine in DNA + succinate + CO2 + H(+)</text>
        <dbReference type="Rhea" id="RHEA:53832"/>
        <dbReference type="Rhea" id="RHEA-COMP:13656"/>
        <dbReference type="Rhea" id="RHEA-COMP:13657"/>
        <dbReference type="ChEBI" id="CHEBI:15378"/>
        <dbReference type="ChEBI" id="CHEBI:15379"/>
        <dbReference type="ChEBI" id="CHEBI:16526"/>
        <dbReference type="ChEBI" id="CHEBI:16810"/>
        <dbReference type="ChEBI" id="CHEBI:30031"/>
        <dbReference type="ChEBI" id="CHEBI:137731"/>
        <dbReference type="ChEBI" id="CHEBI:137732"/>
        <dbReference type="EC" id="1.14.11.80"/>
    </reaction>
</comment>
<comment type="catalytic activity">
    <reaction evidence="1">
        <text>a 5-methyl-2'-deoxycytidine in DNA + 2-oxoglutarate + O2 = a 5-hydroxymethyl-2'-deoxycytidine in DNA + succinate + CO2</text>
        <dbReference type="Rhea" id="RHEA:52636"/>
        <dbReference type="Rhea" id="RHEA-COMP:11370"/>
        <dbReference type="Rhea" id="RHEA-COMP:13315"/>
        <dbReference type="ChEBI" id="CHEBI:15379"/>
        <dbReference type="ChEBI" id="CHEBI:16526"/>
        <dbReference type="ChEBI" id="CHEBI:16810"/>
        <dbReference type="ChEBI" id="CHEBI:30031"/>
        <dbReference type="ChEBI" id="CHEBI:85454"/>
        <dbReference type="ChEBI" id="CHEBI:136731"/>
        <dbReference type="EC" id="1.14.11.80"/>
    </reaction>
</comment>
<comment type="cofactor">
    <cofactor evidence="1">
        <name>Zn(2+)</name>
        <dbReference type="ChEBI" id="CHEBI:29105"/>
    </cofactor>
    <text evidence="1">The zinc ions have a structural role.</text>
</comment>
<comment type="cofactor">
    <cofactor evidence="1">
        <name>Fe(2+)</name>
        <dbReference type="ChEBI" id="CHEBI:29033"/>
    </cofactor>
    <text evidence="1">Binds 1 Fe(2+) ion per subunit.</text>
</comment>
<dbReference type="EC" id="1.14.11.80" evidence="1"/>
<keyword evidence="1" id="KW-0223">Dioxygenase</keyword>
<keyword evidence="1" id="KW-0560">Oxidoreductase</keyword>
<organism evidence="2 3">
    <name type="scientific">Cherax quadricarinatus</name>
    <name type="common">Australian red claw crayfish</name>
    <dbReference type="NCBI Taxonomy" id="27406"/>
    <lineage>
        <taxon>Eukaryota</taxon>
        <taxon>Metazoa</taxon>
        <taxon>Ecdysozoa</taxon>
        <taxon>Arthropoda</taxon>
        <taxon>Crustacea</taxon>
        <taxon>Multicrustacea</taxon>
        <taxon>Malacostraca</taxon>
        <taxon>Eumalacostraca</taxon>
        <taxon>Eucarida</taxon>
        <taxon>Decapoda</taxon>
        <taxon>Pleocyemata</taxon>
        <taxon>Astacidea</taxon>
        <taxon>Parastacoidea</taxon>
        <taxon>Parastacidae</taxon>
        <taxon>Cherax</taxon>
    </lineage>
</organism>
<keyword evidence="1" id="KW-0862">Zinc</keyword>
<accession>A0AAW0WC04</accession>
<protein>
    <recommendedName>
        <fullName evidence="1">Methylcytosine dioxygenase TET</fullName>
        <ecNumber evidence="1">1.14.11.80</ecNumber>
    </recommendedName>
</protein>
<evidence type="ECO:0000313" key="2">
    <source>
        <dbReference type="EMBL" id="KAK8729463.1"/>
    </source>
</evidence>
<dbReference type="GO" id="GO:0070579">
    <property type="term" value="F:DNA 5-methylcytosine dioxygenase activity"/>
    <property type="evidence" value="ECO:0007669"/>
    <property type="project" value="UniProtKB-UniRule"/>
</dbReference>
<dbReference type="PANTHER" id="PTHR23358:SF6">
    <property type="entry name" value="METHYLCYTOSINE DIOXYGENASE TET"/>
    <property type="match status" value="1"/>
</dbReference>
<evidence type="ECO:0000256" key="1">
    <source>
        <dbReference type="RuleBase" id="RU367064"/>
    </source>
</evidence>
<comment type="similarity">
    <text evidence="1">Belongs to the TET family.</text>
</comment>
<keyword evidence="3" id="KW-1185">Reference proteome</keyword>
<proteinExistence type="inferred from homology"/>
<gene>
    <name evidence="2" type="ORF">OTU49_008479</name>
</gene>